<feature type="compositionally biased region" description="Low complexity" evidence="8">
    <location>
        <begin position="123"/>
        <end position="163"/>
    </location>
</feature>
<dbReference type="AlphaFoldDB" id="A0AAD3D9T4"/>
<feature type="binding site" evidence="6">
    <location>
        <begin position="824"/>
        <end position="831"/>
    </location>
    <ligand>
        <name>ATP</name>
        <dbReference type="ChEBI" id="CHEBI:30616"/>
    </ligand>
</feature>
<feature type="compositionally biased region" description="Basic and acidic residues" evidence="8">
    <location>
        <begin position="494"/>
        <end position="508"/>
    </location>
</feature>
<dbReference type="InterPro" id="IPR027640">
    <property type="entry name" value="Kinesin-like_fam"/>
</dbReference>
<feature type="region of interest" description="Disordered" evidence="8">
    <location>
        <begin position="1083"/>
        <end position="1131"/>
    </location>
</feature>
<evidence type="ECO:0000313" key="11">
    <source>
        <dbReference type="Proteomes" id="UP001054902"/>
    </source>
</evidence>
<organism evidence="10 11">
    <name type="scientific">Chaetoceros tenuissimus</name>
    <dbReference type="NCBI Taxonomy" id="426638"/>
    <lineage>
        <taxon>Eukaryota</taxon>
        <taxon>Sar</taxon>
        <taxon>Stramenopiles</taxon>
        <taxon>Ochrophyta</taxon>
        <taxon>Bacillariophyta</taxon>
        <taxon>Coscinodiscophyceae</taxon>
        <taxon>Chaetocerotophycidae</taxon>
        <taxon>Chaetocerotales</taxon>
        <taxon>Chaetocerotaceae</taxon>
        <taxon>Chaetoceros</taxon>
    </lineage>
</organism>
<evidence type="ECO:0000256" key="3">
    <source>
        <dbReference type="ARBA" id="ARBA00022741"/>
    </source>
</evidence>
<name>A0AAD3D9T4_9STRA</name>
<comment type="similarity">
    <text evidence="1">Belongs to the TRAFAC class myosin-kinesin ATPase superfamily. Kinesin family. KIN-14 subfamily.</text>
</comment>
<sequence>MEELAEALNQADALRAPAVPEDMIKEEKKVDSPRQTAGQVDAAEKPSKKSSQPTDLLDEVADMHIPKTINADMASFEKEDSRAKQVVSPSDGTFDGTSTIGSEPTSDTGISKGVSAGNKKISSGRSTGSRGASSRGGNSRGSRTGSRASSRGGASPAPGTGSRRTYRNTYSGNRSMNNAPRQFKRPGPLSYSKAVRLSGQASPYAGREVDDKTRAVLADMNEFDSAQLETQNIAADIFAPGTGISDDEIRKIMRVRVSSKQMELEQQVAAGNKVIKRLKDTLTALTKGKNEYVHRSIDAEKAVRASWASALETAQLLDEDRGFFKQKVKQLEVDNTIWKDNAKDTMRELSLSEDKMQNLRNEIEDLKHKLAEAENNGTQALIALEVEKAKIKEQAKNQQEWKDAQMASAMGGGMSKKEEAEMRKQIKEETEALRKELEAKKDRIKELENELVLSESQFARAVADSEAATSRAASKDKDMTDLMKSIQDIQSQAQKREEDANSQRKAAEAKVSELEKALAVTKGELNVFNHERSTLKDTLDSAKQERLAALKSLDDMKGTVDELKADLNSTMSQLTLEKELRARSEQKEREERNERIALSAQMVAMTKEHAQMETTLNESKDVMETKWRKEIEAETEKIAAKQKELDAANEKIVGLMGEIEQLKLALKDEKNAAHAENAQEMGKLASEIEILKERLRSEENRSKEMGMASESKVRELEETIREGQAERRRMHNLIQELRGNVRVFARIRPFLPGDGVDDDAEPMCVPKSEVALKLVNGPGDRKGYNFSFDRTFGPSVGQEAVFTEVSEFVQSALDGYNVCLFSYGQTGSGKTHTMQGTGNGQMRGIIPRAIEQVGQYKEMLEKDGWQYDMQVSFLEIYNETIRDLLREGDADPDLKHEIKVNPDGRRYVTNLNMVPLEPTDTEAVEEVMRQAAKHRSVASTDMNAVSSRSHSVFTLHLTALHPENRQALRGTLNLCDLAGSERLDRSGATGARAKEAMAINKSLSSLTDVFVSIGKKASHIPFRNSKLTYLLQPSLSGDGKTLMLVNLSPTEASVQESLCSLRFAAQVNKCELGKAKRSLEEVDDEDAASISSAMSGAVSRRSGNKSAAPSRTSARSGGPKKAAPRASARRR</sequence>
<keyword evidence="4 6" id="KW-0067">ATP-binding</keyword>
<evidence type="ECO:0000256" key="5">
    <source>
        <dbReference type="ARBA" id="ARBA00023175"/>
    </source>
</evidence>
<accession>A0AAD3D9T4</accession>
<evidence type="ECO:0000256" key="1">
    <source>
        <dbReference type="ARBA" id="ARBA00010899"/>
    </source>
</evidence>
<dbReference type="GO" id="GO:0005874">
    <property type="term" value="C:microtubule"/>
    <property type="evidence" value="ECO:0007669"/>
    <property type="project" value="UniProtKB-KW"/>
</dbReference>
<dbReference type="GO" id="GO:0003777">
    <property type="term" value="F:microtubule motor activity"/>
    <property type="evidence" value="ECO:0007669"/>
    <property type="project" value="InterPro"/>
</dbReference>
<dbReference type="PROSITE" id="PS50067">
    <property type="entry name" value="KINESIN_MOTOR_2"/>
    <property type="match status" value="1"/>
</dbReference>
<dbReference type="GO" id="GO:0007018">
    <property type="term" value="P:microtubule-based movement"/>
    <property type="evidence" value="ECO:0007669"/>
    <property type="project" value="InterPro"/>
</dbReference>
<keyword evidence="5 6" id="KW-0505">Motor protein</keyword>
<gene>
    <name evidence="10" type="ORF">CTEN210_16558</name>
</gene>
<keyword evidence="3 6" id="KW-0547">Nucleotide-binding</keyword>
<evidence type="ECO:0000256" key="6">
    <source>
        <dbReference type="PROSITE-ProRule" id="PRU00283"/>
    </source>
</evidence>
<feature type="compositionally biased region" description="Low complexity" evidence="8">
    <location>
        <begin position="1119"/>
        <end position="1131"/>
    </location>
</feature>
<feature type="region of interest" description="Disordered" evidence="8">
    <location>
        <begin position="1"/>
        <end position="189"/>
    </location>
</feature>
<evidence type="ECO:0000313" key="10">
    <source>
        <dbReference type="EMBL" id="GFH60082.1"/>
    </source>
</evidence>
<feature type="compositionally biased region" description="Basic and acidic residues" evidence="8">
    <location>
        <begin position="22"/>
        <end position="32"/>
    </location>
</feature>
<dbReference type="Pfam" id="PF00225">
    <property type="entry name" value="Kinesin"/>
    <property type="match status" value="1"/>
</dbReference>
<dbReference type="InterPro" id="IPR027417">
    <property type="entry name" value="P-loop_NTPase"/>
</dbReference>
<dbReference type="PRINTS" id="PR00380">
    <property type="entry name" value="KINESINHEAVY"/>
</dbReference>
<dbReference type="PANTHER" id="PTHR47972:SF45">
    <property type="entry name" value="PROTEIN CLARET SEGREGATIONAL"/>
    <property type="match status" value="1"/>
</dbReference>
<feature type="coiled-coil region" evidence="7">
    <location>
        <begin position="631"/>
        <end position="733"/>
    </location>
</feature>
<dbReference type="InterPro" id="IPR036961">
    <property type="entry name" value="Kinesin_motor_dom_sf"/>
</dbReference>
<dbReference type="PANTHER" id="PTHR47972">
    <property type="entry name" value="KINESIN-LIKE PROTEIN KLP-3"/>
    <property type="match status" value="1"/>
</dbReference>
<feature type="domain" description="Kinesin motor" evidence="9">
    <location>
        <begin position="740"/>
        <end position="1070"/>
    </location>
</feature>
<keyword evidence="11" id="KW-1185">Reference proteome</keyword>
<comment type="caution">
    <text evidence="10">The sequence shown here is derived from an EMBL/GenBank/DDBJ whole genome shotgun (WGS) entry which is preliminary data.</text>
</comment>
<proteinExistence type="inferred from homology"/>
<feature type="compositionally biased region" description="Polar residues" evidence="8">
    <location>
        <begin position="1104"/>
        <end position="1115"/>
    </location>
</feature>
<evidence type="ECO:0000256" key="8">
    <source>
        <dbReference type="SAM" id="MobiDB-lite"/>
    </source>
</evidence>
<dbReference type="PROSITE" id="PS00411">
    <property type="entry name" value="KINESIN_MOTOR_1"/>
    <property type="match status" value="1"/>
</dbReference>
<feature type="compositionally biased region" description="Polar residues" evidence="8">
    <location>
        <begin position="87"/>
        <end position="109"/>
    </location>
</feature>
<dbReference type="Proteomes" id="UP001054902">
    <property type="component" value="Unassembled WGS sequence"/>
</dbReference>
<evidence type="ECO:0000259" key="9">
    <source>
        <dbReference type="PROSITE" id="PS50067"/>
    </source>
</evidence>
<keyword evidence="2" id="KW-0493">Microtubule</keyword>
<protein>
    <submittedName>
        <fullName evidence="10">DNA topoisomerase</fullName>
    </submittedName>
</protein>
<evidence type="ECO:0000256" key="7">
    <source>
        <dbReference type="SAM" id="Coils"/>
    </source>
</evidence>
<dbReference type="InterPro" id="IPR001752">
    <property type="entry name" value="Kinesin_motor_dom"/>
</dbReference>
<feature type="coiled-coil region" evidence="7">
    <location>
        <begin position="342"/>
        <end position="383"/>
    </location>
</feature>
<dbReference type="Gene3D" id="3.40.850.10">
    <property type="entry name" value="Kinesin motor domain"/>
    <property type="match status" value="1"/>
</dbReference>
<feature type="region of interest" description="Disordered" evidence="8">
    <location>
        <begin position="489"/>
        <end position="508"/>
    </location>
</feature>
<dbReference type="GO" id="GO:0005524">
    <property type="term" value="F:ATP binding"/>
    <property type="evidence" value="ECO:0007669"/>
    <property type="project" value="UniProtKB-UniRule"/>
</dbReference>
<feature type="region of interest" description="Disordered" evidence="8">
    <location>
        <begin position="462"/>
        <end position="481"/>
    </location>
</feature>
<reference evidence="10 11" key="1">
    <citation type="journal article" date="2021" name="Sci. Rep.">
        <title>The genome of the diatom Chaetoceros tenuissimus carries an ancient integrated fragment of an extant virus.</title>
        <authorList>
            <person name="Hongo Y."/>
            <person name="Kimura K."/>
            <person name="Takaki Y."/>
            <person name="Yoshida Y."/>
            <person name="Baba S."/>
            <person name="Kobayashi G."/>
            <person name="Nagasaki K."/>
            <person name="Hano T."/>
            <person name="Tomaru Y."/>
        </authorList>
    </citation>
    <scope>NUCLEOTIDE SEQUENCE [LARGE SCALE GENOMIC DNA]</scope>
    <source>
        <strain evidence="10 11">NIES-3715</strain>
    </source>
</reference>
<evidence type="ECO:0000256" key="4">
    <source>
        <dbReference type="ARBA" id="ARBA00022840"/>
    </source>
</evidence>
<dbReference type="SMART" id="SM00129">
    <property type="entry name" value="KISc"/>
    <property type="match status" value="1"/>
</dbReference>
<dbReference type="GO" id="GO:0008017">
    <property type="term" value="F:microtubule binding"/>
    <property type="evidence" value="ECO:0007669"/>
    <property type="project" value="InterPro"/>
</dbReference>
<dbReference type="InterPro" id="IPR019821">
    <property type="entry name" value="Kinesin_motor_CS"/>
</dbReference>
<feature type="compositionally biased region" description="Polar residues" evidence="8">
    <location>
        <begin position="167"/>
        <end position="180"/>
    </location>
</feature>
<evidence type="ECO:0000256" key="2">
    <source>
        <dbReference type="ARBA" id="ARBA00022701"/>
    </source>
</evidence>
<dbReference type="EMBL" id="BLLK01000069">
    <property type="protein sequence ID" value="GFH60082.1"/>
    <property type="molecule type" value="Genomic_DNA"/>
</dbReference>
<dbReference type="SUPFAM" id="SSF52540">
    <property type="entry name" value="P-loop containing nucleoside triphosphate hydrolases"/>
    <property type="match status" value="1"/>
</dbReference>
<keyword evidence="7" id="KW-0175">Coiled coil</keyword>